<keyword evidence="2" id="KW-1185">Reference proteome</keyword>
<dbReference type="InterPro" id="IPR011013">
    <property type="entry name" value="Gal_mutarotase_sf_dom"/>
</dbReference>
<dbReference type="Gene3D" id="2.60.40.1180">
    <property type="entry name" value="Golgi alpha-mannosidase II"/>
    <property type="match status" value="1"/>
</dbReference>
<accession>A0A0K0F1Q5</accession>
<dbReference type="PANTHER" id="PTHR11607:SF3">
    <property type="entry name" value="LYSOSOMAL ALPHA-MANNOSIDASE"/>
    <property type="match status" value="1"/>
</dbReference>
<dbReference type="Pfam" id="PF07748">
    <property type="entry name" value="Glyco_hydro_38C"/>
    <property type="match status" value="1"/>
</dbReference>
<organism evidence="2 3">
    <name type="scientific">Strongyloides venezuelensis</name>
    <name type="common">Threadworm</name>
    <dbReference type="NCBI Taxonomy" id="75913"/>
    <lineage>
        <taxon>Eukaryota</taxon>
        <taxon>Metazoa</taxon>
        <taxon>Ecdysozoa</taxon>
        <taxon>Nematoda</taxon>
        <taxon>Chromadorea</taxon>
        <taxon>Rhabditida</taxon>
        <taxon>Tylenchina</taxon>
        <taxon>Panagrolaimomorpha</taxon>
        <taxon>Strongyloidoidea</taxon>
        <taxon>Strongyloididae</taxon>
        <taxon>Strongyloides</taxon>
    </lineage>
</organism>
<dbReference type="InterPro" id="IPR011682">
    <property type="entry name" value="Glyco_hydro_38_C"/>
</dbReference>
<sequence>MLTFNSLILFDSPTTQGTSKENVTFDYESRMLEGWYDGEIILNSIVNNVTTIKGKQHPKMILCNKLNESICNVTEDSMRFTVTVFNSHHDINNVFVRVPINHPSVKVLDNTGNAVQNQVVETFNTSQLKDNMKYEVIFEIKYKGIGFITYFIVINNNKKTKKVVKKDNNNNGTLENDNFKITFDDKGNIKNITNKALNVTFPFNLMYSYYIGCGEDQFQPSGAYIFSPINTTTVPFDMPINTTTIIGQLVNETRQQISPWVSHSIKLYKDAPYIEIQWTVGPIPKESSDPIGKELIIRYSTTLQNKGQFITDSNGRQSMTRKTNYAPDYDYKNTDPIAANYYPITNKVSINDDKYLFSVLVDRAQGVGGIKDGELEIMLHRRAFHDDYLGVGEPLDELGSDGRGLVVTGTHRIYIGDKNELITKIRDDSVQFYKEPILMFSDISNMTIDEYRNNFLTNYSFLEPSLPKGINILSIEALNPTSTEWLIRLEQIYEGNEMGVKSEPIKIDFEKVFPSLKIERIIETDIQGISEKTDYTKWDMIKNNKVYIRKGRKNLKRENNEITIFPMQIRTFKIYFKN</sequence>
<reference evidence="3" key="2">
    <citation type="submission" date="2015-08" db="UniProtKB">
        <authorList>
            <consortium name="WormBaseParasite"/>
        </authorList>
    </citation>
    <scope>IDENTIFICATION</scope>
</reference>
<dbReference type="Gene3D" id="2.60.40.1360">
    <property type="match status" value="1"/>
</dbReference>
<proteinExistence type="predicted"/>
<dbReference type="PANTHER" id="PTHR11607">
    <property type="entry name" value="ALPHA-MANNOSIDASE"/>
    <property type="match status" value="1"/>
</dbReference>
<dbReference type="GO" id="GO:0006013">
    <property type="term" value="P:mannose metabolic process"/>
    <property type="evidence" value="ECO:0007669"/>
    <property type="project" value="InterPro"/>
</dbReference>
<name>A0A0K0F1Q5_STRVS</name>
<dbReference type="GO" id="GO:0004559">
    <property type="term" value="F:alpha-mannosidase activity"/>
    <property type="evidence" value="ECO:0007669"/>
    <property type="project" value="InterPro"/>
</dbReference>
<dbReference type="Gene3D" id="2.70.98.30">
    <property type="entry name" value="Golgi alpha-mannosidase II, domain 4"/>
    <property type="match status" value="1"/>
</dbReference>
<dbReference type="GO" id="GO:0030246">
    <property type="term" value="F:carbohydrate binding"/>
    <property type="evidence" value="ECO:0007669"/>
    <property type="project" value="InterPro"/>
</dbReference>
<reference evidence="2" key="1">
    <citation type="submission" date="2014-07" db="EMBL/GenBank/DDBJ databases">
        <authorList>
            <person name="Martin A.A"/>
            <person name="De Silva N."/>
        </authorList>
    </citation>
    <scope>NUCLEOTIDE SEQUENCE</scope>
</reference>
<protein>
    <submittedName>
        <fullName evidence="3">Lysosomal alpha-mannosidase (inferred by orthology to a human protein)</fullName>
    </submittedName>
</protein>
<evidence type="ECO:0000313" key="2">
    <source>
        <dbReference type="Proteomes" id="UP000035680"/>
    </source>
</evidence>
<evidence type="ECO:0000313" key="3">
    <source>
        <dbReference type="WBParaSite" id="SVE_0273000.1"/>
    </source>
</evidence>
<dbReference type="WBParaSite" id="SVE_0273000.1">
    <property type="protein sequence ID" value="SVE_0273000.1"/>
    <property type="gene ID" value="SVE_0273000"/>
</dbReference>
<dbReference type="AlphaFoldDB" id="A0A0K0F1Q5"/>
<evidence type="ECO:0000259" key="1">
    <source>
        <dbReference type="Pfam" id="PF07748"/>
    </source>
</evidence>
<dbReference type="SUPFAM" id="SSF74650">
    <property type="entry name" value="Galactose mutarotase-like"/>
    <property type="match status" value="1"/>
</dbReference>
<dbReference type="InterPro" id="IPR013780">
    <property type="entry name" value="Glyco_hydro_b"/>
</dbReference>
<dbReference type="STRING" id="75913.A0A0K0F1Q5"/>
<dbReference type="Proteomes" id="UP000035680">
    <property type="component" value="Unassembled WGS sequence"/>
</dbReference>
<dbReference type="GO" id="GO:0005764">
    <property type="term" value="C:lysosome"/>
    <property type="evidence" value="ECO:0007669"/>
    <property type="project" value="TreeGrafter"/>
</dbReference>
<dbReference type="InterPro" id="IPR050843">
    <property type="entry name" value="Glycosyl_Hydrlase_38"/>
</dbReference>
<feature type="domain" description="Glycosyl hydrolase family 38 C-terminal" evidence="1">
    <location>
        <begin position="174"/>
        <end position="388"/>
    </location>
</feature>